<accession>A0ABX3P2K3</accession>
<evidence type="ECO:0000256" key="6">
    <source>
        <dbReference type="ARBA" id="ARBA00023136"/>
    </source>
</evidence>
<evidence type="ECO:0000313" key="13">
    <source>
        <dbReference type="Proteomes" id="UP000192277"/>
    </source>
</evidence>
<dbReference type="InterPro" id="IPR000531">
    <property type="entry name" value="Beta-barrel_TonB"/>
</dbReference>
<dbReference type="NCBIfam" id="TIGR04057">
    <property type="entry name" value="SusC_RagA_signa"/>
    <property type="match status" value="1"/>
</dbReference>
<evidence type="ECO:0000256" key="4">
    <source>
        <dbReference type="ARBA" id="ARBA00022692"/>
    </source>
</evidence>
<dbReference type="InterPro" id="IPR036942">
    <property type="entry name" value="Beta-barrel_TonB_sf"/>
</dbReference>
<reference evidence="12 13" key="1">
    <citation type="submission" date="2016-04" db="EMBL/GenBank/DDBJ databases">
        <authorList>
            <person name="Chen L."/>
            <person name="Zhuang W."/>
            <person name="Wang G."/>
        </authorList>
    </citation>
    <scope>NUCLEOTIDE SEQUENCE [LARGE SCALE GENOMIC DNA]</scope>
    <source>
        <strain evidence="13">GR20</strain>
    </source>
</reference>
<keyword evidence="4 8" id="KW-0812">Transmembrane</keyword>
<dbReference type="InterPro" id="IPR023996">
    <property type="entry name" value="TonB-dep_OMP_SusC/RagA"/>
</dbReference>
<dbReference type="PROSITE" id="PS52016">
    <property type="entry name" value="TONB_DEPENDENT_REC_3"/>
    <property type="match status" value="1"/>
</dbReference>
<dbReference type="Pfam" id="PF07715">
    <property type="entry name" value="Plug"/>
    <property type="match status" value="1"/>
</dbReference>
<evidence type="ECO:0000256" key="8">
    <source>
        <dbReference type="PROSITE-ProRule" id="PRU01360"/>
    </source>
</evidence>
<keyword evidence="5 9" id="KW-0798">TonB box</keyword>
<dbReference type="Proteomes" id="UP000192277">
    <property type="component" value="Unassembled WGS sequence"/>
</dbReference>
<feature type="domain" description="TonB-dependent receptor plug" evidence="11">
    <location>
        <begin position="123"/>
        <end position="227"/>
    </location>
</feature>
<evidence type="ECO:0000256" key="7">
    <source>
        <dbReference type="ARBA" id="ARBA00023237"/>
    </source>
</evidence>
<protein>
    <submittedName>
        <fullName evidence="12">SusC/RagA family TonB-linked outer membrane protein</fullName>
    </submittedName>
</protein>
<dbReference type="Pfam" id="PF00593">
    <property type="entry name" value="TonB_dep_Rec_b-barrel"/>
    <property type="match status" value="1"/>
</dbReference>
<organism evidence="12 13">
    <name type="scientific">Niastella koreensis</name>
    <dbReference type="NCBI Taxonomy" id="354356"/>
    <lineage>
        <taxon>Bacteria</taxon>
        <taxon>Pseudomonadati</taxon>
        <taxon>Bacteroidota</taxon>
        <taxon>Chitinophagia</taxon>
        <taxon>Chitinophagales</taxon>
        <taxon>Chitinophagaceae</taxon>
        <taxon>Niastella</taxon>
    </lineage>
</organism>
<evidence type="ECO:0000256" key="3">
    <source>
        <dbReference type="ARBA" id="ARBA00022452"/>
    </source>
</evidence>
<evidence type="ECO:0000259" key="11">
    <source>
        <dbReference type="Pfam" id="PF07715"/>
    </source>
</evidence>
<dbReference type="NCBIfam" id="TIGR04056">
    <property type="entry name" value="OMP_RagA_SusC"/>
    <property type="match status" value="1"/>
</dbReference>
<keyword evidence="7 8" id="KW-0998">Cell outer membrane</keyword>
<comment type="subcellular location">
    <subcellularLocation>
        <location evidence="1 8">Cell outer membrane</location>
        <topology evidence="1 8">Multi-pass membrane protein</topology>
    </subcellularLocation>
</comment>
<evidence type="ECO:0000256" key="9">
    <source>
        <dbReference type="RuleBase" id="RU003357"/>
    </source>
</evidence>
<evidence type="ECO:0000256" key="5">
    <source>
        <dbReference type="ARBA" id="ARBA00023077"/>
    </source>
</evidence>
<dbReference type="SUPFAM" id="SSF56935">
    <property type="entry name" value="Porins"/>
    <property type="match status" value="1"/>
</dbReference>
<dbReference type="Gene3D" id="2.40.170.20">
    <property type="entry name" value="TonB-dependent receptor, beta-barrel domain"/>
    <property type="match status" value="1"/>
</dbReference>
<sequence length="1008" mass="109393">MRLLCQSLPKGAGIHLLLLLLISPLCMLAQNSQMTGTVRDSSGHPMAGVTVSVKGKNMITSTKSNGAFAIPAQKGDVLVFSGVSLDNQEISLSGTEPVNVTMHSAATVMTDIVVVGYGKSSRKALTSAITTVKPEDLNRGAIADVGQLLQGKVPGLNVTASGDPNRPAAVIVRGASTINSPGGPFYVVDGVPGVDISVIAPADIASMDILKDAAATAIYGNRAANGVIIVTTRRGKRGQPQVSYSGFVGLEKVSSRLKVMNAGQLRDFLSKNNLAFTPLDDKGANTDWQKEIQRNEAVSTSHNIYLGGGGDHGTYSASLNYFSKPGILKNSNLQRIIARLSVEQFLLNDKLKLGLNVTNSNNNADDIPYRNTVLLQSATYLPVSPVKNPDGTYFENFTKTGYYNPVAMMNHSQQNNKYNNLLANLTAQAKLPFGLTYDLNVAYINNSNLYGSYLDKYFTSNYNGMYDNPDPTTYGHGLQAFGTNGQATRQAYSNSSKILETYFTWDKVIGKHSVNAVLGYSWQENVNGDGFQVTTYNFPVDNIGYQNLALSNPYAYSTRIGLGADGIYQKIRLISDFARLKYNYNDKYFLQASLRRDGSSVFGANHQWGYFPSVAAAWRISEENFMKSQDLFSDLKLRASYGVTGNAFGFGAYTAQFIMGPQGTYYYNGAQAAAYGPIAAANPDLKWEQIATSNIGVDFTLLKGKLGGSIDVYKKRTTDMIYKYNVDPILVPVGSIVANGGIMDNKGIELALSGTIVSNSKFTWTSNLNLAHNDNKIVSLKSPLFPGGDSLAVGFPEGGGQSGASLQLLKEGHPLGQFYSLDYQGKNAAGISQYLAQDGKTLTTNPLRGTDYHYLGNAQPKLLLGWTNNFKYQDFDLNIAFRGVFGNKIFNATRADLFRPSTAQYTNILVDAAGESTADINAYKYSSRFIESGSYVRLDNATLGYNMKHLGPYIKSLRLYLTGNNLFVITKFKGVDPEVNQGGIAPGIDYNNFYPKTRTLLFGANISF</sequence>
<dbReference type="Gene3D" id="2.170.130.10">
    <property type="entry name" value="TonB-dependent receptor, plug domain"/>
    <property type="match status" value="1"/>
</dbReference>
<dbReference type="Pfam" id="PF13715">
    <property type="entry name" value="CarbopepD_reg_2"/>
    <property type="match status" value="1"/>
</dbReference>
<evidence type="ECO:0000313" key="12">
    <source>
        <dbReference type="EMBL" id="OQP53866.1"/>
    </source>
</evidence>
<feature type="domain" description="TonB-dependent receptor-like beta-barrel" evidence="10">
    <location>
        <begin position="372"/>
        <end position="966"/>
    </location>
</feature>
<keyword evidence="3 8" id="KW-1134">Transmembrane beta strand</keyword>
<dbReference type="InterPro" id="IPR039426">
    <property type="entry name" value="TonB-dep_rcpt-like"/>
</dbReference>
<comment type="caution">
    <text evidence="12">The sequence shown here is derived from an EMBL/GenBank/DDBJ whole genome shotgun (WGS) entry which is preliminary data.</text>
</comment>
<comment type="similarity">
    <text evidence="8 9">Belongs to the TonB-dependent receptor family.</text>
</comment>
<evidence type="ECO:0000259" key="10">
    <source>
        <dbReference type="Pfam" id="PF00593"/>
    </source>
</evidence>
<dbReference type="InterPro" id="IPR023997">
    <property type="entry name" value="TonB-dep_OMP_SusC/RagA_CS"/>
</dbReference>
<dbReference type="InterPro" id="IPR012910">
    <property type="entry name" value="Plug_dom"/>
</dbReference>
<gene>
    <name evidence="12" type="ORF">A4D02_19410</name>
</gene>
<dbReference type="RefSeq" id="WP_014223417.1">
    <property type="nucleotide sequence ID" value="NZ_LWBO01000002.1"/>
</dbReference>
<dbReference type="InterPro" id="IPR008969">
    <property type="entry name" value="CarboxyPept-like_regulatory"/>
</dbReference>
<proteinExistence type="inferred from homology"/>
<dbReference type="EMBL" id="LWBO01000002">
    <property type="protein sequence ID" value="OQP53866.1"/>
    <property type="molecule type" value="Genomic_DNA"/>
</dbReference>
<keyword evidence="13" id="KW-1185">Reference proteome</keyword>
<keyword evidence="2 8" id="KW-0813">Transport</keyword>
<keyword evidence="6 8" id="KW-0472">Membrane</keyword>
<dbReference type="Gene3D" id="2.60.40.1120">
    <property type="entry name" value="Carboxypeptidase-like, regulatory domain"/>
    <property type="match status" value="1"/>
</dbReference>
<dbReference type="InterPro" id="IPR037066">
    <property type="entry name" value="Plug_dom_sf"/>
</dbReference>
<evidence type="ECO:0000256" key="2">
    <source>
        <dbReference type="ARBA" id="ARBA00022448"/>
    </source>
</evidence>
<evidence type="ECO:0000256" key="1">
    <source>
        <dbReference type="ARBA" id="ARBA00004571"/>
    </source>
</evidence>
<name>A0ABX3P2K3_9BACT</name>
<dbReference type="SUPFAM" id="SSF49464">
    <property type="entry name" value="Carboxypeptidase regulatory domain-like"/>
    <property type="match status" value="1"/>
</dbReference>